<feature type="chain" id="PRO_5042224671" evidence="1">
    <location>
        <begin position="18"/>
        <end position="365"/>
    </location>
</feature>
<keyword evidence="1" id="KW-0732">Signal</keyword>
<dbReference type="Proteomes" id="UP001230268">
    <property type="component" value="Unassembled WGS sequence"/>
</dbReference>
<gene>
    <name evidence="2" type="ORF">BgAZ_304130</name>
</gene>
<evidence type="ECO:0000313" key="3">
    <source>
        <dbReference type="Proteomes" id="UP001230268"/>
    </source>
</evidence>
<feature type="signal peptide" evidence="1">
    <location>
        <begin position="1"/>
        <end position="17"/>
    </location>
</feature>
<reference evidence="2" key="1">
    <citation type="submission" date="2023-08" db="EMBL/GenBank/DDBJ databases">
        <title>Draft sequence of the Babesia gibsoni genome.</title>
        <authorList>
            <person name="Yamagishi J.Y."/>
            <person name="Xuan X.X."/>
        </authorList>
    </citation>
    <scope>NUCLEOTIDE SEQUENCE</scope>
    <source>
        <strain evidence="2">Azabu</strain>
    </source>
</reference>
<protein>
    <submittedName>
        <fullName evidence="2">Uncharacterized protein</fullName>
    </submittedName>
</protein>
<proteinExistence type="predicted"/>
<sequence length="365" mass="40827">MKGFLLTLFSLIAACFAGCVPPHDYPKEIPQPQTVAGQLEFLQEFSELFFSDKKGYCVKLEHHFFYRQVEELYATFCDDLEVLLKDAVELKALLMKPHSVASQRIPEGQQPDRLLQMSVIVAFIHTMHDDLVHLLQELDMHSLNELNITDEEVVAIIERYGFTGEQLADVCVNDVKENLQAFLAEGKPLDKIIKVHSVGLTLRSPDTIGEQFLWLHEFALAVAKNAALEAALLEQLNDVPNGKEVVEAVKELGADDGVLHKVVVDKCCGDAFTCERAIRYTAFDEGLAGRYLELFKQLLGTLRHDVLHALHHNIQHCPAAGNEHFPHELLDGNFHVVEVPCQAGQFLAVDGPLGQLEAFLNEEAQ</sequence>
<evidence type="ECO:0000313" key="2">
    <source>
        <dbReference type="EMBL" id="KAK1442895.1"/>
    </source>
</evidence>
<dbReference type="EMBL" id="JAVEPI010000003">
    <property type="protein sequence ID" value="KAK1442895.1"/>
    <property type="molecule type" value="Genomic_DNA"/>
</dbReference>
<keyword evidence="3" id="KW-1185">Reference proteome</keyword>
<dbReference type="PROSITE" id="PS51257">
    <property type="entry name" value="PROKAR_LIPOPROTEIN"/>
    <property type="match status" value="1"/>
</dbReference>
<accession>A0AAD8LHR2</accession>
<evidence type="ECO:0000256" key="1">
    <source>
        <dbReference type="SAM" id="SignalP"/>
    </source>
</evidence>
<organism evidence="2 3">
    <name type="scientific">Babesia gibsoni</name>
    <dbReference type="NCBI Taxonomy" id="33632"/>
    <lineage>
        <taxon>Eukaryota</taxon>
        <taxon>Sar</taxon>
        <taxon>Alveolata</taxon>
        <taxon>Apicomplexa</taxon>
        <taxon>Aconoidasida</taxon>
        <taxon>Piroplasmida</taxon>
        <taxon>Babesiidae</taxon>
        <taxon>Babesia</taxon>
    </lineage>
</organism>
<comment type="caution">
    <text evidence="2">The sequence shown here is derived from an EMBL/GenBank/DDBJ whole genome shotgun (WGS) entry which is preliminary data.</text>
</comment>
<dbReference type="AlphaFoldDB" id="A0AAD8LHR2"/>
<name>A0AAD8LHR2_BABGI</name>